<feature type="region of interest" description="Disordered" evidence="1">
    <location>
        <begin position="155"/>
        <end position="195"/>
    </location>
</feature>
<feature type="compositionally biased region" description="Polar residues" evidence="1">
    <location>
        <begin position="374"/>
        <end position="386"/>
    </location>
</feature>
<evidence type="ECO:0000256" key="1">
    <source>
        <dbReference type="SAM" id="MobiDB-lite"/>
    </source>
</evidence>
<evidence type="ECO:0000313" key="3">
    <source>
        <dbReference type="Proteomes" id="UP000612055"/>
    </source>
</evidence>
<reference evidence="2" key="1">
    <citation type="journal article" date="2020" name="bioRxiv">
        <title>Comparative genomics of Chlamydomonas.</title>
        <authorList>
            <person name="Craig R.J."/>
            <person name="Hasan A.R."/>
            <person name="Ness R.W."/>
            <person name="Keightley P.D."/>
        </authorList>
    </citation>
    <scope>NUCLEOTIDE SEQUENCE</scope>
    <source>
        <strain evidence="2">CCAP 11/70</strain>
    </source>
</reference>
<dbReference type="EMBL" id="JAEHOE010000168">
    <property type="protein sequence ID" value="KAG2483726.1"/>
    <property type="molecule type" value="Genomic_DNA"/>
</dbReference>
<dbReference type="Proteomes" id="UP000612055">
    <property type="component" value="Unassembled WGS sequence"/>
</dbReference>
<feature type="region of interest" description="Disordered" evidence="1">
    <location>
        <begin position="374"/>
        <end position="410"/>
    </location>
</feature>
<feature type="compositionally biased region" description="Gly residues" evidence="1">
    <location>
        <begin position="436"/>
        <end position="448"/>
    </location>
</feature>
<feature type="region of interest" description="Disordered" evidence="1">
    <location>
        <begin position="423"/>
        <end position="448"/>
    </location>
</feature>
<organism evidence="2 3">
    <name type="scientific">Edaphochlamys debaryana</name>
    <dbReference type="NCBI Taxonomy" id="47281"/>
    <lineage>
        <taxon>Eukaryota</taxon>
        <taxon>Viridiplantae</taxon>
        <taxon>Chlorophyta</taxon>
        <taxon>core chlorophytes</taxon>
        <taxon>Chlorophyceae</taxon>
        <taxon>CS clade</taxon>
        <taxon>Chlamydomonadales</taxon>
        <taxon>Chlamydomonadales incertae sedis</taxon>
        <taxon>Edaphochlamys</taxon>
    </lineage>
</organism>
<keyword evidence="3" id="KW-1185">Reference proteome</keyword>
<feature type="compositionally biased region" description="Low complexity" evidence="1">
    <location>
        <begin position="181"/>
        <end position="193"/>
    </location>
</feature>
<dbReference type="AlphaFoldDB" id="A0A835XK39"/>
<protein>
    <submittedName>
        <fullName evidence="2">Uncharacterized protein</fullName>
    </submittedName>
</protein>
<proteinExistence type="predicted"/>
<sequence>MSGSAAQRVLMITGQSASKGLAELCRGLLSDGVVVTVLSTGPSGTLPPLPAGLVEVLECSSGAVLLDAASGQVILRDRDPGSSSTLTADLVVCCVSPEGLRLPSREERQVPQPGGDSLCTQPLPLFRGDSAARAASVGGSGSGGGVLQRLLQRRLVGSPSPGPSPGHPVTPRPPWPSACTGSPSFSAPSAGASNTDAAAPRLTCAALPWLPPSVLTELAAAAAPHAGPLPGPLSEPRLHRGLVLPALPRLAFVRMARPGAGAGAGAGADGPGLGVQERTEAPMGVTGEWEGETAGGGEAVRLRLQGAWLGLWATGRLSPCQGRASCGGHSSTEASALLTRGADVASTSVAGGRLVSRPVAPSRSRSALHLEQLPQSLAQSPVQQAQPGPDKRRLTDSSRPQSTGAVRRRSVLGLLATSVWGEAGSPLTRGAANSSDGGGGQRQGLANG</sequence>
<feature type="compositionally biased region" description="Pro residues" evidence="1">
    <location>
        <begin position="160"/>
        <end position="176"/>
    </location>
</feature>
<comment type="caution">
    <text evidence="2">The sequence shown here is derived from an EMBL/GenBank/DDBJ whole genome shotgun (WGS) entry which is preliminary data.</text>
</comment>
<gene>
    <name evidence="2" type="ORF">HYH03_017444</name>
</gene>
<accession>A0A835XK39</accession>
<evidence type="ECO:0000313" key="2">
    <source>
        <dbReference type="EMBL" id="KAG2483726.1"/>
    </source>
</evidence>
<feature type="region of interest" description="Disordered" evidence="1">
    <location>
        <begin position="103"/>
        <end position="123"/>
    </location>
</feature>
<name>A0A835XK39_9CHLO</name>